<accession>A0A6J6CD20</accession>
<dbReference type="Pfam" id="PF18986">
    <property type="entry name" value="DUF5719"/>
    <property type="match status" value="1"/>
</dbReference>
<protein>
    <submittedName>
        <fullName evidence="1">Unannotated protein</fullName>
    </submittedName>
</protein>
<name>A0A6J6CD20_9ZZZZ</name>
<dbReference type="AlphaFoldDB" id="A0A6J6CD20"/>
<proteinExistence type="predicted"/>
<evidence type="ECO:0000313" key="1">
    <source>
        <dbReference type="EMBL" id="CAB4549005.1"/>
    </source>
</evidence>
<reference evidence="1" key="1">
    <citation type="submission" date="2020-05" db="EMBL/GenBank/DDBJ databases">
        <authorList>
            <person name="Chiriac C."/>
            <person name="Salcher M."/>
            <person name="Ghai R."/>
            <person name="Kavagutti S V."/>
        </authorList>
    </citation>
    <scope>NUCLEOTIDE SEQUENCE</scope>
</reference>
<sequence>MIYRALAFVSTVALLAAGLVFAPKLDLSVDLGSASGSFDVKPADLNVVCPGPLFVTGGASGTELGVFDRTGTTTLRYSAEGTGSLEVKTVGAGDPGVAALGAGRIYSAAEIGNATELKNTGAAIGSPQGSMVITGSSTQQVAIDSMRGLAAASCQQPSNDIWLVGGSTAAGREALLILTNPTPVDAIADLTIYTDLGEMEVAGLSGISVLANSTAVISLASFAPTVSTLAVQVQAQGAKLAAWIQHRVMNGTESLGVDYVSPSPQARELSVIPGFVIRGTEAINQVAVTEAIADAGHTLRVFAPTGATVTVQIVSSSAEVFGAVLTGTIEPGAVEDFPITELLDGEYTIFVSSDKPVYASAKAAFGNEEGTPRIEFTWLAAAEPITTPRAIMTSGVIPPEGASYLVLGNPTNQPRSATVTSLETGAATTVSVPALGTSLVGITGTSSVSSATEIYGAVALLLGGQISSLGIYDPTNVGNSVLVRFR</sequence>
<gene>
    <name evidence="1" type="ORF">UFOPK1537_00177</name>
</gene>
<organism evidence="1">
    <name type="scientific">freshwater metagenome</name>
    <dbReference type="NCBI Taxonomy" id="449393"/>
    <lineage>
        <taxon>unclassified sequences</taxon>
        <taxon>metagenomes</taxon>
        <taxon>ecological metagenomes</taxon>
    </lineage>
</organism>
<dbReference type="InterPro" id="IPR043777">
    <property type="entry name" value="DUF5719"/>
</dbReference>
<dbReference type="EMBL" id="CAEZSX010000014">
    <property type="protein sequence ID" value="CAB4549005.1"/>
    <property type="molecule type" value="Genomic_DNA"/>
</dbReference>